<dbReference type="SUPFAM" id="SSF49870">
    <property type="entry name" value="Osmotin, thaumatin-like protein"/>
    <property type="match status" value="1"/>
</dbReference>
<evidence type="ECO:0000313" key="4">
    <source>
        <dbReference type="Proteomes" id="UP001642484"/>
    </source>
</evidence>
<dbReference type="PROSITE" id="PS51257">
    <property type="entry name" value="PROKAR_LIPOPROTEIN"/>
    <property type="match status" value="1"/>
</dbReference>
<name>A0ABP0NJC3_9DINO</name>
<feature type="region of interest" description="Disordered" evidence="1">
    <location>
        <begin position="41"/>
        <end position="71"/>
    </location>
</feature>
<sequence>MMLLLPKVLLLGVLTGSPFWLQGCSEFELPSDRRLQAEPLPPAVAPLAPPVPPAPLPPMPTLPPPATLDETLKKKPKPVLVTPEPILGCPPPPVAGAVPSPPPPGYTPRLIVRNLCPNLDMWIASSGNVPGERNVKIPPNGTHQYFIPPGGLSSTRFWPKLWCNEYGQNCAMGSSGGDCQDCSQAGCAPPVDSKFEASFGALGVDCAVDNKGCDWWDTSAVDGFSLPYEVKVDKCPQGKNINCLGLSLGQCPSSEILGAAGAQDLRVVDPASKKVVGCYSPCGKLTYSNWHNPIGAHAPNSEEAKMFCCPTPPVSSEACRMGPVEQTQFVKLIHQSCPNVYGYAYDDAVGLQVCPSGTTYTWSIGCPTEPKGSLYF</sequence>
<organism evidence="3 4">
    <name type="scientific">Durusdinium trenchii</name>
    <dbReference type="NCBI Taxonomy" id="1381693"/>
    <lineage>
        <taxon>Eukaryota</taxon>
        <taxon>Sar</taxon>
        <taxon>Alveolata</taxon>
        <taxon>Dinophyceae</taxon>
        <taxon>Suessiales</taxon>
        <taxon>Symbiodiniaceae</taxon>
        <taxon>Durusdinium</taxon>
    </lineage>
</organism>
<dbReference type="PANTHER" id="PTHR31013:SF2">
    <property type="entry name" value="THAUMATIN-LIKE PROTEIN"/>
    <property type="match status" value="1"/>
</dbReference>
<evidence type="ECO:0000313" key="3">
    <source>
        <dbReference type="EMBL" id="CAK9063885.1"/>
    </source>
</evidence>
<keyword evidence="4" id="KW-1185">Reference proteome</keyword>
<feature type="compositionally biased region" description="Pro residues" evidence="1">
    <location>
        <begin position="41"/>
        <end position="66"/>
    </location>
</feature>
<keyword evidence="2" id="KW-0732">Signal</keyword>
<feature type="chain" id="PRO_5046374316" evidence="2">
    <location>
        <begin position="17"/>
        <end position="376"/>
    </location>
</feature>
<accession>A0ABP0NJC3</accession>
<feature type="signal peptide" evidence="2">
    <location>
        <begin position="1"/>
        <end position="16"/>
    </location>
</feature>
<dbReference type="Gene3D" id="2.60.110.10">
    <property type="entry name" value="Thaumatin"/>
    <property type="match status" value="1"/>
</dbReference>
<dbReference type="Pfam" id="PF00314">
    <property type="entry name" value="Thaumatin"/>
    <property type="match status" value="1"/>
</dbReference>
<dbReference type="PANTHER" id="PTHR31013">
    <property type="entry name" value="THAUMATIN FAMILY PROTEIN-RELATED"/>
    <property type="match status" value="1"/>
</dbReference>
<dbReference type="SMART" id="SM00205">
    <property type="entry name" value="THN"/>
    <property type="match status" value="1"/>
</dbReference>
<dbReference type="InterPro" id="IPR037176">
    <property type="entry name" value="Osmotin/thaumatin-like_sf"/>
</dbReference>
<proteinExistence type="predicted"/>
<evidence type="ECO:0000256" key="2">
    <source>
        <dbReference type="SAM" id="SignalP"/>
    </source>
</evidence>
<dbReference type="InterPro" id="IPR001938">
    <property type="entry name" value="Thaumatin"/>
</dbReference>
<dbReference type="Proteomes" id="UP001642484">
    <property type="component" value="Unassembled WGS sequence"/>
</dbReference>
<dbReference type="EMBL" id="CAXAMN010021829">
    <property type="protein sequence ID" value="CAK9063885.1"/>
    <property type="molecule type" value="Genomic_DNA"/>
</dbReference>
<protein>
    <submittedName>
        <fullName evidence="3">Uncharacterized protein</fullName>
    </submittedName>
</protein>
<comment type="caution">
    <text evidence="3">The sequence shown here is derived from an EMBL/GenBank/DDBJ whole genome shotgun (WGS) entry which is preliminary data.</text>
</comment>
<evidence type="ECO:0000256" key="1">
    <source>
        <dbReference type="SAM" id="MobiDB-lite"/>
    </source>
</evidence>
<dbReference type="PROSITE" id="PS51367">
    <property type="entry name" value="THAUMATIN_2"/>
    <property type="match status" value="1"/>
</dbReference>
<reference evidence="3 4" key="1">
    <citation type="submission" date="2024-02" db="EMBL/GenBank/DDBJ databases">
        <authorList>
            <person name="Chen Y."/>
            <person name="Shah S."/>
            <person name="Dougan E. K."/>
            <person name="Thang M."/>
            <person name="Chan C."/>
        </authorList>
    </citation>
    <scope>NUCLEOTIDE SEQUENCE [LARGE SCALE GENOMIC DNA]</scope>
</reference>
<gene>
    <name evidence="3" type="ORF">CCMP2556_LOCUS31374</name>
</gene>